<keyword evidence="2" id="KW-1185">Reference proteome</keyword>
<sequence length="408" mass="45620">MPPLHKDKTIMDKGIHTAHARVCSRWRAVTPDWPAVWSKIYIPVNVVVKGSPINCPHFEGSAEDERWTSTLRDAVELYLTRSKTCAISVHLVNSVSPGSKFWAHWELSLENLAGLFREHMHRCYELHVLHYNPRVHSLLSDPDFKMPLLKSLTMPEVLDLPFIRSATKLQMIRTESIEPGIKNFATVKSVELATDKPGECFLRFPKVMMVTLLAPRVHRPVTGRVSRSNLVSSLTVVATWGTIATIQEMLCKVEFPNLKSLKLVHLDCPGTPLHPSCIRKPLVGTLSLKQLAFQGFAIRSQDLPDILGMAPRLTSLSIGDSSYPVVGPYRPISDALLVELADPKIVPDLEKLHLYWRHDVDIDGGLVVRLLETRGGRLTDVVTPKGRAIASSKAKLEQKVHSSSEGWD</sequence>
<evidence type="ECO:0000313" key="1">
    <source>
        <dbReference type="EMBL" id="PBK89252.1"/>
    </source>
</evidence>
<proteinExistence type="predicted"/>
<protein>
    <recommendedName>
        <fullName evidence="3">F-box domain-containing protein</fullName>
    </recommendedName>
</protein>
<gene>
    <name evidence="1" type="ORF">ARMGADRAFT_1065140</name>
</gene>
<dbReference type="Proteomes" id="UP000217790">
    <property type="component" value="Unassembled WGS sequence"/>
</dbReference>
<dbReference type="Gene3D" id="3.80.10.10">
    <property type="entry name" value="Ribonuclease Inhibitor"/>
    <property type="match status" value="1"/>
</dbReference>
<evidence type="ECO:0000313" key="2">
    <source>
        <dbReference type="Proteomes" id="UP000217790"/>
    </source>
</evidence>
<organism evidence="1 2">
    <name type="scientific">Armillaria gallica</name>
    <name type="common">Bulbous honey fungus</name>
    <name type="synonym">Armillaria bulbosa</name>
    <dbReference type="NCBI Taxonomy" id="47427"/>
    <lineage>
        <taxon>Eukaryota</taxon>
        <taxon>Fungi</taxon>
        <taxon>Dikarya</taxon>
        <taxon>Basidiomycota</taxon>
        <taxon>Agaricomycotina</taxon>
        <taxon>Agaricomycetes</taxon>
        <taxon>Agaricomycetidae</taxon>
        <taxon>Agaricales</taxon>
        <taxon>Marasmiineae</taxon>
        <taxon>Physalacriaceae</taxon>
        <taxon>Armillaria</taxon>
    </lineage>
</organism>
<reference evidence="2" key="1">
    <citation type="journal article" date="2017" name="Nat. Ecol. Evol.">
        <title>Genome expansion and lineage-specific genetic innovations in the forest pathogenic fungi Armillaria.</title>
        <authorList>
            <person name="Sipos G."/>
            <person name="Prasanna A.N."/>
            <person name="Walter M.C."/>
            <person name="O'Connor E."/>
            <person name="Balint B."/>
            <person name="Krizsan K."/>
            <person name="Kiss B."/>
            <person name="Hess J."/>
            <person name="Varga T."/>
            <person name="Slot J."/>
            <person name="Riley R."/>
            <person name="Boka B."/>
            <person name="Rigling D."/>
            <person name="Barry K."/>
            <person name="Lee J."/>
            <person name="Mihaltcheva S."/>
            <person name="LaButti K."/>
            <person name="Lipzen A."/>
            <person name="Waldron R."/>
            <person name="Moloney N.M."/>
            <person name="Sperisen C."/>
            <person name="Kredics L."/>
            <person name="Vagvoelgyi C."/>
            <person name="Patrignani A."/>
            <person name="Fitzpatrick D."/>
            <person name="Nagy I."/>
            <person name="Doyle S."/>
            <person name="Anderson J.B."/>
            <person name="Grigoriev I.V."/>
            <person name="Gueldener U."/>
            <person name="Muensterkoetter M."/>
            <person name="Nagy L.G."/>
        </authorList>
    </citation>
    <scope>NUCLEOTIDE SEQUENCE [LARGE SCALE GENOMIC DNA]</scope>
    <source>
        <strain evidence="2">Ar21-2</strain>
    </source>
</reference>
<dbReference type="OMA" id="HLYWRHD"/>
<dbReference type="EMBL" id="KZ293669">
    <property type="protein sequence ID" value="PBK89252.1"/>
    <property type="molecule type" value="Genomic_DNA"/>
</dbReference>
<dbReference type="InParanoid" id="A0A2H3DCV4"/>
<dbReference type="InterPro" id="IPR032675">
    <property type="entry name" value="LRR_dom_sf"/>
</dbReference>
<dbReference type="OrthoDB" id="2913414at2759"/>
<accession>A0A2H3DCV4</accession>
<dbReference type="AlphaFoldDB" id="A0A2H3DCV4"/>
<name>A0A2H3DCV4_ARMGA</name>
<evidence type="ECO:0008006" key="3">
    <source>
        <dbReference type="Google" id="ProtNLM"/>
    </source>
</evidence>